<feature type="domain" description="AAA+ ATPase" evidence="8">
    <location>
        <begin position="178"/>
        <end position="514"/>
    </location>
</feature>
<dbReference type="Gene3D" id="3.40.50.300">
    <property type="entry name" value="P-loop containing nucleotide triphosphate hydrolases"/>
    <property type="match status" value="2"/>
</dbReference>
<gene>
    <name evidence="9" type="ORF">F2Q65_15290</name>
</gene>
<evidence type="ECO:0000256" key="2">
    <source>
        <dbReference type="ARBA" id="ARBA00022801"/>
    </source>
</evidence>
<dbReference type="InterPro" id="IPR027417">
    <property type="entry name" value="P-loop_NTPase"/>
</dbReference>
<protein>
    <submittedName>
        <fullName evidence="9">ATP-binding protein</fullName>
    </submittedName>
</protein>
<dbReference type="GO" id="GO:0016787">
    <property type="term" value="F:hydrolase activity"/>
    <property type="evidence" value="ECO:0007669"/>
    <property type="project" value="UniProtKB-KW"/>
</dbReference>
<keyword evidence="1" id="KW-0547">Nucleotide-binding</keyword>
<reference evidence="9 10" key="1">
    <citation type="submission" date="2019-09" db="EMBL/GenBank/DDBJ databases">
        <title>Whole-genome sequence of the purple sulfur bacterium Thiohalocapsa marina DSM 19078.</title>
        <authorList>
            <person name="Kyndt J.A."/>
            <person name="Meyer T.E."/>
        </authorList>
    </citation>
    <scope>NUCLEOTIDE SEQUENCE [LARGE SCALE GENOMIC DNA]</scope>
    <source>
        <strain evidence="9 10">DSM 19078</strain>
    </source>
</reference>
<dbReference type="RefSeq" id="WP_150094282.1">
    <property type="nucleotide sequence ID" value="NZ_VWXX01000031.1"/>
</dbReference>
<keyword evidence="4 9" id="KW-0067">ATP-binding</keyword>
<feature type="region of interest" description="Disordered" evidence="7">
    <location>
        <begin position="553"/>
        <end position="572"/>
    </location>
</feature>
<evidence type="ECO:0000256" key="3">
    <source>
        <dbReference type="ARBA" id="ARBA00022806"/>
    </source>
</evidence>
<accession>A0A5M8FFR8</accession>
<dbReference type="GO" id="GO:0004386">
    <property type="term" value="F:helicase activity"/>
    <property type="evidence" value="ECO:0007669"/>
    <property type="project" value="UniProtKB-KW"/>
</dbReference>
<keyword evidence="3" id="KW-0347">Helicase</keyword>
<proteinExistence type="predicted"/>
<evidence type="ECO:0000313" key="10">
    <source>
        <dbReference type="Proteomes" id="UP000322981"/>
    </source>
</evidence>
<dbReference type="PANTHER" id="PTHR42957:SF1">
    <property type="entry name" value="HELICASE MJ1565-RELATED"/>
    <property type="match status" value="1"/>
</dbReference>
<dbReference type="AlphaFoldDB" id="A0A5M8FFR8"/>
<dbReference type="PANTHER" id="PTHR42957">
    <property type="entry name" value="HELICASE MJ1565-RELATED"/>
    <property type="match status" value="1"/>
</dbReference>
<dbReference type="Pfam" id="PF05872">
    <property type="entry name" value="HerA_C"/>
    <property type="match status" value="1"/>
</dbReference>
<evidence type="ECO:0000256" key="6">
    <source>
        <dbReference type="ARBA" id="ARBA00023235"/>
    </source>
</evidence>
<keyword evidence="6" id="KW-0413">Isomerase</keyword>
<dbReference type="SUPFAM" id="SSF52540">
    <property type="entry name" value="P-loop containing nucleoside triphosphate hydrolases"/>
    <property type="match status" value="1"/>
</dbReference>
<evidence type="ECO:0000256" key="4">
    <source>
        <dbReference type="ARBA" id="ARBA00022840"/>
    </source>
</evidence>
<dbReference type="OrthoDB" id="9806951at2"/>
<evidence type="ECO:0000256" key="1">
    <source>
        <dbReference type="ARBA" id="ARBA00022741"/>
    </source>
</evidence>
<keyword evidence="2" id="KW-0378">Hydrolase</keyword>
<evidence type="ECO:0000256" key="5">
    <source>
        <dbReference type="ARBA" id="ARBA00023125"/>
    </source>
</evidence>
<sequence length="572" mass="62643">MKPADIDTEFPRGLLRPELFLGVAASITARAVGVNLSEAGRPSGAHFSGGRYGRGEVGEFVLIEGQQSLILGRISEIKVREPERRGITRDFSGNTDMDALGQIQLLGCVATDSLRVTAGVDAYPRLGDRIYAAPHRFIALLPQLMEVSGAEVPSVSLELGTIDTAHESVVSVKPERLFGRHCAILGATGGGKSWTTARIIEECLRHRSKLILIDATGEYRDFHSEHVTHRHLGVPPISAAQSERSSLPPTSFLESDFIALFEPSGKVQGPKLLAAIQSLRLAALEPGLARDGLIVKENSVKRDFFNAMYKHAVAVNNPAQEFNVSLLPRQIINECVQDYGDTKWKGRNEAEIGYCASLITRINGILRSPTMSFVFSDSAFPSITSSLTSFLSDEQRLFRIDLSAVAYEFNAREIVANAIGRHLLSTARNGDLKKRPLVVIVDEAHNFLGRHLGSDDYQAKLDAFEIIAKEGRKYGLTVCLASQRPRDITEGVLSQMGTLIVHRLTNERDREVVERACGEIDRAASAFLPNLRPGEAAIIGTDFPIPMTIQIKEPDTKPLSDGPRYQECWGAP</sequence>
<evidence type="ECO:0000313" key="9">
    <source>
        <dbReference type="EMBL" id="KAA6183557.1"/>
    </source>
</evidence>
<keyword evidence="10" id="KW-1185">Reference proteome</keyword>
<name>A0A5M8FFR8_9GAMM</name>
<dbReference type="InterPro" id="IPR003593">
    <property type="entry name" value="AAA+_ATPase"/>
</dbReference>
<evidence type="ECO:0000259" key="8">
    <source>
        <dbReference type="SMART" id="SM00382"/>
    </source>
</evidence>
<dbReference type="InterPro" id="IPR002789">
    <property type="entry name" value="HerA_central"/>
</dbReference>
<dbReference type="GO" id="GO:0005524">
    <property type="term" value="F:ATP binding"/>
    <property type="evidence" value="ECO:0007669"/>
    <property type="project" value="UniProtKB-KW"/>
</dbReference>
<organism evidence="9 10">
    <name type="scientific">Thiohalocapsa marina</name>
    <dbReference type="NCBI Taxonomy" id="424902"/>
    <lineage>
        <taxon>Bacteria</taxon>
        <taxon>Pseudomonadati</taxon>
        <taxon>Pseudomonadota</taxon>
        <taxon>Gammaproteobacteria</taxon>
        <taxon>Chromatiales</taxon>
        <taxon>Chromatiaceae</taxon>
        <taxon>Thiohalocapsa</taxon>
    </lineage>
</organism>
<dbReference type="Pfam" id="PF01935">
    <property type="entry name" value="DUF87"/>
    <property type="match status" value="1"/>
</dbReference>
<dbReference type="Proteomes" id="UP000322981">
    <property type="component" value="Unassembled WGS sequence"/>
</dbReference>
<keyword evidence="5" id="KW-0238">DNA-binding</keyword>
<comment type="caution">
    <text evidence="9">The sequence shown here is derived from an EMBL/GenBank/DDBJ whole genome shotgun (WGS) entry which is preliminary data.</text>
</comment>
<evidence type="ECO:0000256" key="7">
    <source>
        <dbReference type="SAM" id="MobiDB-lite"/>
    </source>
</evidence>
<dbReference type="GO" id="GO:0003677">
    <property type="term" value="F:DNA binding"/>
    <property type="evidence" value="ECO:0007669"/>
    <property type="project" value="UniProtKB-KW"/>
</dbReference>
<dbReference type="InterPro" id="IPR008571">
    <property type="entry name" value="HerA-like"/>
</dbReference>
<dbReference type="SMART" id="SM00382">
    <property type="entry name" value="AAA"/>
    <property type="match status" value="1"/>
</dbReference>
<dbReference type="EMBL" id="VWXX01000031">
    <property type="protein sequence ID" value="KAA6183557.1"/>
    <property type="molecule type" value="Genomic_DNA"/>
</dbReference>
<dbReference type="InterPro" id="IPR033186">
    <property type="entry name" value="HerA_C"/>
</dbReference>